<dbReference type="GeneID" id="18920929"/>
<dbReference type="GO" id="GO:0072670">
    <property type="term" value="P:mitochondrial tRNA threonylcarbamoyladenosine modification"/>
    <property type="evidence" value="ECO:0007669"/>
    <property type="project" value="TreeGrafter"/>
</dbReference>
<dbReference type="Gene3D" id="3.30.420.40">
    <property type="match status" value="2"/>
</dbReference>
<dbReference type="PANTHER" id="PTHR11735:SF6">
    <property type="entry name" value="TRNA N6-ADENOSINE THREONYLCARBAMOYLTRANSFERASE, MITOCHONDRIAL"/>
    <property type="match status" value="1"/>
</dbReference>
<keyword evidence="5" id="KW-0012">Acyltransferase</keyword>
<feature type="domain" description="Gcp-like" evidence="7">
    <location>
        <begin position="49"/>
        <end position="369"/>
    </location>
</feature>
<reference evidence="8 9" key="1">
    <citation type="journal article" date="2012" name="BMC Genomics">
        <title>Comparative genomics of the white-rot fungi, Phanerochaete carnosa and P. chrysosporium, to elucidate the genetic basis of the distinct wood types they colonize.</title>
        <authorList>
            <person name="Suzuki H."/>
            <person name="MacDonald J."/>
            <person name="Syed K."/>
            <person name="Salamov A."/>
            <person name="Hori C."/>
            <person name="Aerts A."/>
            <person name="Henrissat B."/>
            <person name="Wiebenga A."/>
            <person name="vanKuyk P.A."/>
            <person name="Barry K."/>
            <person name="Lindquist E."/>
            <person name="LaButti K."/>
            <person name="Lapidus A."/>
            <person name="Lucas S."/>
            <person name="Coutinho P."/>
            <person name="Gong Y."/>
            <person name="Samejima M."/>
            <person name="Mahadevan R."/>
            <person name="Abou-Zaid M."/>
            <person name="de Vries R.P."/>
            <person name="Igarashi K."/>
            <person name="Yadav J.S."/>
            <person name="Grigoriev I.V."/>
            <person name="Master E.R."/>
        </authorList>
    </citation>
    <scope>NUCLEOTIDE SEQUENCE [LARGE SCALE GENOMIC DNA]</scope>
    <source>
        <strain evidence="8 9">HHB-10118-sp</strain>
    </source>
</reference>
<keyword evidence="9" id="KW-1185">Reference proteome</keyword>
<dbReference type="GO" id="GO:0046872">
    <property type="term" value="F:metal ion binding"/>
    <property type="evidence" value="ECO:0007669"/>
    <property type="project" value="UniProtKB-KW"/>
</dbReference>
<keyword evidence="3" id="KW-0819">tRNA processing</keyword>
<dbReference type="PANTHER" id="PTHR11735">
    <property type="entry name" value="TRNA N6-ADENOSINE THREONYLCARBAMOYLTRANSFERASE"/>
    <property type="match status" value="1"/>
</dbReference>
<dbReference type="EMBL" id="JH930473">
    <property type="protein sequence ID" value="EKM54080.1"/>
    <property type="molecule type" value="Genomic_DNA"/>
</dbReference>
<dbReference type="RefSeq" id="XP_007396782.1">
    <property type="nucleotide sequence ID" value="XM_007396720.1"/>
</dbReference>
<evidence type="ECO:0000256" key="6">
    <source>
        <dbReference type="ARBA" id="ARBA00048117"/>
    </source>
</evidence>
<dbReference type="KEGG" id="pco:PHACADRAFT_96388"/>
<dbReference type="Pfam" id="PF00814">
    <property type="entry name" value="TsaD"/>
    <property type="match status" value="1"/>
</dbReference>
<dbReference type="HOGENOM" id="CLU_023208_4_3_1"/>
<name>K5W4J0_PHACS</name>
<dbReference type="SUPFAM" id="SSF53067">
    <property type="entry name" value="Actin-like ATPase domain"/>
    <property type="match status" value="1"/>
</dbReference>
<keyword evidence="2" id="KW-0808">Transferase</keyword>
<comment type="catalytic activity">
    <reaction evidence="6">
        <text>L-threonylcarbamoyladenylate + adenosine(37) in tRNA = N(6)-L-threonylcarbamoyladenosine(37) in tRNA + AMP + H(+)</text>
        <dbReference type="Rhea" id="RHEA:37059"/>
        <dbReference type="Rhea" id="RHEA-COMP:10162"/>
        <dbReference type="Rhea" id="RHEA-COMP:10163"/>
        <dbReference type="ChEBI" id="CHEBI:15378"/>
        <dbReference type="ChEBI" id="CHEBI:73682"/>
        <dbReference type="ChEBI" id="CHEBI:74411"/>
        <dbReference type="ChEBI" id="CHEBI:74418"/>
        <dbReference type="ChEBI" id="CHEBI:456215"/>
        <dbReference type="EC" id="2.3.1.234"/>
    </reaction>
</comment>
<evidence type="ECO:0000256" key="2">
    <source>
        <dbReference type="ARBA" id="ARBA00022679"/>
    </source>
</evidence>
<proteinExistence type="predicted"/>
<gene>
    <name evidence="8" type="ORF">PHACADRAFT_96388</name>
</gene>
<dbReference type="InParanoid" id="K5W4J0"/>
<evidence type="ECO:0000313" key="8">
    <source>
        <dbReference type="EMBL" id="EKM54080.1"/>
    </source>
</evidence>
<dbReference type="Proteomes" id="UP000008370">
    <property type="component" value="Unassembled WGS sequence"/>
</dbReference>
<organism evidence="8 9">
    <name type="scientific">Phanerochaete carnosa (strain HHB-10118-sp)</name>
    <name type="common">White-rot fungus</name>
    <name type="synonym">Peniophora carnosa</name>
    <dbReference type="NCBI Taxonomy" id="650164"/>
    <lineage>
        <taxon>Eukaryota</taxon>
        <taxon>Fungi</taxon>
        <taxon>Dikarya</taxon>
        <taxon>Basidiomycota</taxon>
        <taxon>Agaricomycotina</taxon>
        <taxon>Agaricomycetes</taxon>
        <taxon>Polyporales</taxon>
        <taxon>Phanerochaetaceae</taxon>
        <taxon>Phanerochaete</taxon>
    </lineage>
</organism>
<keyword evidence="4" id="KW-0479">Metal-binding</keyword>
<accession>K5W4J0</accession>
<dbReference type="STRING" id="650164.K5W4J0"/>
<evidence type="ECO:0000259" key="7">
    <source>
        <dbReference type="Pfam" id="PF00814"/>
    </source>
</evidence>
<evidence type="ECO:0000256" key="4">
    <source>
        <dbReference type="ARBA" id="ARBA00022723"/>
    </source>
</evidence>
<dbReference type="GO" id="GO:0061711">
    <property type="term" value="F:tRNA N(6)-L-threonylcarbamoyladenine synthase activity"/>
    <property type="evidence" value="ECO:0007669"/>
    <property type="project" value="UniProtKB-EC"/>
</dbReference>
<dbReference type="OrthoDB" id="10259622at2759"/>
<dbReference type="GO" id="GO:0005739">
    <property type="term" value="C:mitochondrion"/>
    <property type="evidence" value="ECO:0007669"/>
    <property type="project" value="TreeGrafter"/>
</dbReference>
<dbReference type="EC" id="2.3.1.234" evidence="1"/>
<evidence type="ECO:0000313" key="9">
    <source>
        <dbReference type="Proteomes" id="UP000008370"/>
    </source>
</evidence>
<evidence type="ECO:0000256" key="5">
    <source>
        <dbReference type="ARBA" id="ARBA00023315"/>
    </source>
</evidence>
<evidence type="ECO:0000256" key="3">
    <source>
        <dbReference type="ARBA" id="ARBA00022694"/>
    </source>
</evidence>
<dbReference type="CDD" id="cd24134">
    <property type="entry name" value="ASKHA_NBD_OSGEPL1_QRI7_euk"/>
    <property type="match status" value="1"/>
</dbReference>
<dbReference type="InterPro" id="IPR017861">
    <property type="entry name" value="KAE1/TsaD"/>
</dbReference>
<sequence length="429" mass="46160">MLTHLSRNLRLSTTGARPSQYISKRCFTLLGLESSADDTCAAVVTSEGHILSNVVVKQNEELAEHGGIHPYVAIQKHQQNMPGAIRRALDEAGLDVSSVDGIAYTRGPGIGGCLSVCSTAAKVLGATLNKPIIGVHHMQAHALTPLIPTLYQTQTTFASAAEVELPPIPPRFPFLSLLISGGHTLLLLTHSHDQFKTLATTPDISIGCAFDHVAKYLGLAPTERGYGAALEAFCASGTARFTDATPEIAVPMPRQLAFSYGGPRSRVEIFVRERGGVQRVPLSTRLKLARAFQAAAVRQLEEKTALALEHCAKLGVGVRDVVVSGGVASNAYLRKTLRQSLADTFPDDPPNLVYPPPHLCTDNAVMIAWAAMHRFAAGDFDSYDVSTRPKWRIDDYTGKALARLQWVSPDAPCALPPVVRDGPDELVYS</sequence>
<dbReference type="InterPro" id="IPR000905">
    <property type="entry name" value="Gcp-like_dom"/>
</dbReference>
<dbReference type="AlphaFoldDB" id="K5W4J0"/>
<dbReference type="InterPro" id="IPR043129">
    <property type="entry name" value="ATPase_NBD"/>
</dbReference>
<protein>
    <recommendedName>
        <fullName evidence="1">N(6)-L-threonylcarbamoyladenine synthase</fullName>
        <ecNumber evidence="1">2.3.1.234</ecNumber>
    </recommendedName>
</protein>
<dbReference type="PRINTS" id="PR00789">
    <property type="entry name" value="OSIALOPTASE"/>
</dbReference>
<dbReference type="FunCoup" id="K5W4J0">
    <property type="interactions" value="375"/>
</dbReference>
<evidence type="ECO:0000256" key="1">
    <source>
        <dbReference type="ARBA" id="ARBA00012156"/>
    </source>
</evidence>
<dbReference type="NCBIfam" id="TIGR00329">
    <property type="entry name" value="gcp_kae1"/>
    <property type="match status" value="1"/>
</dbReference>